<dbReference type="EMBL" id="AVPL01000001">
    <property type="protein sequence ID" value="KGN43055.1"/>
    <property type="molecule type" value="Genomic_DNA"/>
</dbReference>
<evidence type="ECO:0000313" key="3">
    <source>
        <dbReference type="Proteomes" id="UP000030013"/>
    </source>
</evidence>
<dbReference type="PANTHER" id="PTHR38011">
    <property type="entry name" value="DIHYDROFOLATE REDUCTASE FAMILY PROTEIN (AFU_ORTHOLOGUE AFUA_8G06820)"/>
    <property type="match status" value="1"/>
</dbReference>
<accession>A0A0A0K058</accession>
<proteinExistence type="predicted"/>
<gene>
    <name evidence="2" type="ORF">N801_05600</name>
</gene>
<dbReference type="InterPro" id="IPR050765">
    <property type="entry name" value="Riboflavin_Biosynth_HTPR"/>
</dbReference>
<dbReference type="eggNOG" id="COG0262">
    <property type="taxonomic scope" value="Bacteria"/>
</dbReference>
<organism evidence="2 3">
    <name type="scientific">Knoellia aerolata DSM 18566</name>
    <dbReference type="NCBI Taxonomy" id="1385519"/>
    <lineage>
        <taxon>Bacteria</taxon>
        <taxon>Bacillati</taxon>
        <taxon>Actinomycetota</taxon>
        <taxon>Actinomycetes</taxon>
        <taxon>Micrococcales</taxon>
        <taxon>Intrasporangiaceae</taxon>
        <taxon>Knoellia</taxon>
    </lineage>
</organism>
<keyword evidence="3" id="KW-1185">Reference proteome</keyword>
<name>A0A0A0K058_9MICO</name>
<dbReference type="Pfam" id="PF01872">
    <property type="entry name" value="RibD_C"/>
    <property type="match status" value="1"/>
</dbReference>
<dbReference type="GO" id="GO:0008703">
    <property type="term" value="F:5-amino-6-(5-phosphoribosylamino)uracil reductase activity"/>
    <property type="evidence" value="ECO:0007669"/>
    <property type="project" value="InterPro"/>
</dbReference>
<dbReference type="Proteomes" id="UP000030013">
    <property type="component" value="Unassembled WGS sequence"/>
</dbReference>
<protein>
    <submittedName>
        <fullName evidence="2">Deaminase reductase</fullName>
    </submittedName>
</protein>
<dbReference type="STRING" id="1385519.N801_05600"/>
<dbReference type="InterPro" id="IPR024072">
    <property type="entry name" value="DHFR-like_dom_sf"/>
</dbReference>
<reference evidence="2 3" key="1">
    <citation type="submission" date="2013-08" db="EMBL/GenBank/DDBJ databases">
        <title>The genome sequence of Knoellia aerolata.</title>
        <authorList>
            <person name="Zhu W."/>
            <person name="Wang G."/>
        </authorList>
    </citation>
    <scope>NUCLEOTIDE SEQUENCE [LARGE SCALE GENOMIC DNA]</scope>
    <source>
        <strain evidence="2 3">DSM 18566</strain>
    </source>
</reference>
<feature type="domain" description="Bacterial bifunctional deaminase-reductase C-terminal" evidence="1">
    <location>
        <begin position="6"/>
        <end position="173"/>
    </location>
</feature>
<evidence type="ECO:0000259" key="1">
    <source>
        <dbReference type="Pfam" id="PF01872"/>
    </source>
</evidence>
<evidence type="ECO:0000313" key="2">
    <source>
        <dbReference type="EMBL" id="KGN43055.1"/>
    </source>
</evidence>
<dbReference type="PANTHER" id="PTHR38011:SF11">
    <property type="entry name" value="2,5-DIAMINO-6-RIBOSYLAMINO-4(3H)-PYRIMIDINONE 5'-PHOSPHATE REDUCTASE"/>
    <property type="match status" value="1"/>
</dbReference>
<comment type="caution">
    <text evidence="2">The sequence shown here is derived from an EMBL/GenBank/DDBJ whole genome shotgun (WGS) entry which is preliminary data.</text>
</comment>
<dbReference type="Gene3D" id="3.40.430.10">
    <property type="entry name" value="Dihydrofolate Reductase, subunit A"/>
    <property type="match status" value="1"/>
</dbReference>
<dbReference type="GO" id="GO:0009231">
    <property type="term" value="P:riboflavin biosynthetic process"/>
    <property type="evidence" value="ECO:0007669"/>
    <property type="project" value="InterPro"/>
</dbReference>
<dbReference type="SUPFAM" id="SSF53597">
    <property type="entry name" value="Dihydrofolate reductase-like"/>
    <property type="match status" value="1"/>
</dbReference>
<dbReference type="OrthoDB" id="7949219at2"/>
<dbReference type="RefSeq" id="WP_035931799.1">
    <property type="nucleotide sequence ID" value="NZ_AVPL01000001.1"/>
</dbReference>
<dbReference type="InterPro" id="IPR002734">
    <property type="entry name" value="RibDG_C"/>
</dbReference>
<sequence>MGRLRYGMMISLDGFIRDASGSTDWMLADEELHGFASAQDRTVGTRVYGRGLWETMRYWQSPPEEDLTAPEAREFAQTWQDTDKIVVSTTLAPPAEPRTSLWDRLDVDRLAALVRDSDLDVEIGGPTLAAHALEAGLVDELTAYVMPHLAGGGTAWLPAGFSTGLALRRQHTFASGALALVYDVVHEGDSG</sequence>
<dbReference type="AlphaFoldDB" id="A0A0A0K058"/>